<accession>A0A4U2YQ41</accession>
<gene>
    <name evidence="5" type="ORF">FC770_08995</name>
</gene>
<organism evidence="5 6">
    <name type="scientific">Nocardioides jishulii</name>
    <dbReference type="NCBI Taxonomy" id="2575440"/>
    <lineage>
        <taxon>Bacteria</taxon>
        <taxon>Bacillati</taxon>
        <taxon>Actinomycetota</taxon>
        <taxon>Actinomycetes</taxon>
        <taxon>Propionibacteriales</taxon>
        <taxon>Nocardioidaceae</taxon>
        <taxon>Nocardioides</taxon>
    </lineage>
</organism>
<feature type="region of interest" description="Disordered" evidence="3">
    <location>
        <begin position="1149"/>
        <end position="1193"/>
    </location>
</feature>
<dbReference type="Pfam" id="PF13604">
    <property type="entry name" value="AAA_30"/>
    <property type="match status" value="1"/>
</dbReference>
<dbReference type="InterPro" id="IPR050534">
    <property type="entry name" value="Coronavir_polyprotein_1ab"/>
</dbReference>
<protein>
    <submittedName>
        <fullName evidence="5">Conjugal transfer protein</fullName>
    </submittedName>
</protein>
<dbReference type="PANTHER" id="PTHR43788">
    <property type="entry name" value="DNA2/NAM7 HELICASE FAMILY MEMBER"/>
    <property type="match status" value="1"/>
</dbReference>
<dbReference type="NCBIfam" id="NF041492">
    <property type="entry name" value="MobF"/>
    <property type="match status" value="1"/>
</dbReference>
<dbReference type="OrthoDB" id="4524286at2"/>
<dbReference type="GO" id="GO:0003678">
    <property type="term" value="F:DNA helicase activity"/>
    <property type="evidence" value="ECO:0007669"/>
    <property type="project" value="UniProtKB-ARBA"/>
</dbReference>
<dbReference type="Gene3D" id="2.30.30.940">
    <property type="match status" value="1"/>
</dbReference>
<dbReference type="Proteomes" id="UP000307808">
    <property type="component" value="Unassembled WGS sequence"/>
</dbReference>
<reference evidence="5 6" key="1">
    <citation type="submission" date="2019-04" db="EMBL/GenBank/DDBJ databases">
        <authorList>
            <person name="Dong K."/>
        </authorList>
    </citation>
    <scope>NUCLEOTIDE SEQUENCE [LARGE SCALE GENOMIC DNA]</scope>
    <source>
        <strain evidence="6">dk3543</strain>
    </source>
</reference>
<dbReference type="GO" id="GO:0005524">
    <property type="term" value="F:ATP binding"/>
    <property type="evidence" value="ECO:0007669"/>
    <property type="project" value="UniProtKB-KW"/>
</dbReference>
<dbReference type="SUPFAM" id="SSF52540">
    <property type="entry name" value="P-loop containing nucleoside triphosphate hydrolases"/>
    <property type="match status" value="2"/>
</dbReference>
<evidence type="ECO:0000313" key="6">
    <source>
        <dbReference type="Proteomes" id="UP000307808"/>
    </source>
</evidence>
<comment type="caution">
    <text evidence="5">The sequence shown here is derived from an EMBL/GenBank/DDBJ whole genome shotgun (WGS) entry which is preliminary data.</text>
</comment>
<proteinExistence type="predicted"/>
<evidence type="ECO:0000256" key="1">
    <source>
        <dbReference type="ARBA" id="ARBA00022741"/>
    </source>
</evidence>
<dbReference type="Pfam" id="PF08751">
    <property type="entry name" value="TrwC"/>
    <property type="match status" value="1"/>
</dbReference>
<dbReference type="Gene3D" id="3.40.50.300">
    <property type="entry name" value="P-loop containing nucleotide triphosphate hydrolases"/>
    <property type="match status" value="2"/>
</dbReference>
<dbReference type="SUPFAM" id="SSF55464">
    <property type="entry name" value="Origin of replication-binding domain, RBD-like"/>
    <property type="match status" value="1"/>
</dbReference>
<evidence type="ECO:0000313" key="5">
    <source>
        <dbReference type="EMBL" id="TKI62795.1"/>
    </source>
</evidence>
<keyword evidence="1" id="KW-0547">Nucleotide-binding</keyword>
<dbReference type="PANTHER" id="PTHR43788:SF6">
    <property type="entry name" value="DNA HELICASE B"/>
    <property type="match status" value="1"/>
</dbReference>
<dbReference type="EMBL" id="SZPY01000002">
    <property type="protein sequence ID" value="TKI62795.1"/>
    <property type="molecule type" value="Genomic_DNA"/>
</dbReference>
<dbReference type="CDD" id="cd18809">
    <property type="entry name" value="SF1_C_RecD"/>
    <property type="match status" value="1"/>
</dbReference>
<dbReference type="InterPro" id="IPR014862">
    <property type="entry name" value="TrwC"/>
</dbReference>
<dbReference type="AlphaFoldDB" id="A0A4U2YQ41"/>
<evidence type="ECO:0000256" key="2">
    <source>
        <dbReference type="ARBA" id="ARBA00022840"/>
    </source>
</evidence>
<evidence type="ECO:0000256" key="3">
    <source>
        <dbReference type="SAM" id="MobiDB-lite"/>
    </source>
</evidence>
<name>A0A4U2YQ41_9ACTN</name>
<keyword evidence="2" id="KW-0067">ATP-binding</keyword>
<dbReference type="InterPro" id="IPR027417">
    <property type="entry name" value="P-loop_NTPase"/>
</dbReference>
<feature type="domain" description="TrwC relaxase" evidence="4">
    <location>
        <begin position="6"/>
        <end position="363"/>
    </location>
</feature>
<sequence length="1193" mass="128331">MRRMSAGTGYRYLLRSVAAGDGNRALSTPLTRYYSETGTPPGRWMGSGLAALGGGHLRVGMQVSEAQLALLIGMGRDPVSGDQLGLAYPTYKKLAARVDERVTGLDPGLDEEECAAEISRIEAEESAAGMRHAVAGFDLTFSVPKSVSVLWGVADAATKERIVNAHHEAVAHVLAFFEREVAATRTGLADSDGAIAQVGVAGVAAVAYDHYDSRAGDPQLHTHLVVSNKVLTLRDGRWRSLDGRPVYASVTGLSAHYNALLADRLTRDVGVEWERRQRGADRNSQWEIVGVGDDLVTEFSGRTREIEKKKDELIAAYVADQGRMPSAKKIVELRAQATLATRPAKETRSLADLTGEWRERAQARMGRDATAWAATLLGGGSSLLAAEDVPLVAVEAIARDVVSAVSEKRAVWSHWNLMAEASKQTMDLRFATAAEREAVVAMIVDAAQTGSVALTPPELAISPVRLQRDDGTSVFRPRHSVKYSSTTVIEAEARLLDRAETTGGPVVRLSVVARVLTKQHRELSPEQRAAVVSITASGRSVDLLVGPAGSGKTTTMGALRSAWIVEHGRGSVVGLAPSAAAAQALSEDLGIACDNTAKWLHEYDRGRTELRTGQLVIIDEATLAGTATLDRITGIATAAGAKVLLVGDPHQLQSVEAGGVFALLVDRRPDAPELQDLHRFRHEWEKAATLSLREGEVEVISAYAQQDRIREGLTDEMLDAAYEAWRKDCDAGLASVLVTESAHAVRALNERARAERIMSDGVVDPREVDLADGSRASVGDVVITRRNDRTLRTMPGGWVKNGDRWRVTDIRRDGSAVVRRLDARGAGTVLPAEYVGQHLDLGYAVTAHRAQGITVDTSHVVVTPRTTRENLYVSMTRGRESNIAYVALDQPDDSHTTPEPDEVSARTVLFGVLQHTGASLSAHQTIAVEYETHGGIDRIAAELETIAAEAQHDRFVDLLSRSGLTTDQHTAVVESSAFGPLTAALRGAEAHHHDLEHLVPRVVGQHDLGDASDIAAVLRYRVEKAASVAPRGCRLRPRLIAGLIAEPLGAMSAQDHRAVDERKALIEARARELVDRGIASGEPWVRRLGEQPTDSVDRGRWILAASSVAAYRDRYKITGDLPLGNGATNDAQHADRQRAHSALREAVRLSQTAESPRGRPVPALHAVSGPQGRWEAGCPQARVSGVAPPTPPS</sequence>
<keyword evidence="6" id="KW-1185">Reference proteome</keyword>
<evidence type="ECO:0000259" key="4">
    <source>
        <dbReference type="Pfam" id="PF08751"/>
    </source>
</evidence>